<sequence>MKLQNYQLKNDRIRQAFIELKRQHPERLKERLNLSWSNWGFGMESLVDSVKRLSQNGVKYIELHGNHYGPDLGYDPHSTMQILQDFGMKVSGVCGMFSQHNDLASNVAHHRQAALDYIRREVEFTSKVGGHYLLVVPAAVGRPTAYDDMELERSIESLRIVADEFVNYSVRAAIEPIRSAETTIVHTVSEAKAYIQAVNHPGIQHINGDIYHMQSEEAHIGEAIIQAGDQLANLHLADSNRCALGEGFMDIDTIIMALYLIGFNQEGRFVTPEPLGPGGDPYPAMYGRPDSEALDMLVQRTVSYFREREEILLG</sequence>
<dbReference type="PANTHER" id="PTHR12110">
    <property type="entry name" value="HYDROXYPYRUVATE ISOMERASE"/>
    <property type="match status" value="1"/>
</dbReference>
<proteinExistence type="predicted"/>
<evidence type="ECO:0000259" key="1">
    <source>
        <dbReference type="Pfam" id="PF01261"/>
    </source>
</evidence>
<dbReference type="EMBL" id="BORT01000002">
    <property type="protein sequence ID" value="GIO46077.1"/>
    <property type="molecule type" value="Genomic_DNA"/>
</dbReference>
<gene>
    <name evidence="2" type="ORF">J34TS1_08420</name>
</gene>
<dbReference type="PANTHER" id="PTHR12110:SF41">
    <property type="entry name" value="INOSOSE DEHYDRATASE"/>
    <property type="match status" value="1"/>
</dbReference>
<organism evidence="2 3">
    <name type="scientific">Paenibacillus azoreducens</name>
    <dbReference type="NCBI Taxonomy" id="116718"/>
    <lineage>
        <taxon>Bacteria</taxon>
        <taxon>Bacillati</taxon>
        <taxon>Bacillota</taxon>
        <taxon>Bacilli</taxon>
        <taxon>Bacillales</taxon>
        <taxon>Paenibacillaceae</taxon>
        <taxon>Paenibacillus</taxon>
    </lineage>
</organism>
<evidence type="ECO:0000313" key="2">
    <source>
        <dbReference type="EMBL" id="GIO46077.1"/>
    </source>
</evidence>
<keyword evidence="3" id="KW-1185">Reference proteome</keyword>
<dbReference type="Proteomes" id="UP000682811">
    <property type="component" value="Unassembled WGS sequence"/>
</dbReference>
<comment type="caution">
    <text evidence="2">The sequence shown here is derived from an EMBL/GenBank/DDBJ whole genome shotgun (WGS) entry which is preliminary data.</text>
</comment>
<dbReference type="InterPro" id="IPR050312">
    <property type="entry name" value="IolE/XylAMocC-like"/>
</dbReference>
<dbReference type="SUPFAM" id="SSF51658">
    <property type="entry name" value="Xylose isomerase-like"/>
    <property type="match status" value="1"/>
</dbReference>
<dbReference type="RefSeq" id="WP_194234198.1">
    <property type="nucleotide sequence ID" value="NZ_AP025343.1"/>
</dbReference>
<feature type="domain" description="Xylose isomerase-like TIM barrel" evidence="1">
    <location>
        <begin position="51"/>
        <end position="264"/>
    </location>
</feature>
<evidence type="ECO:0000313" key="3">
    <source>
        <dbReference type="Proteomes" id="UP000682811"/>
    </source>
</evidence>
<dbReference type="Pfam" id="PF01261">
    <property type="entry name" value="AP_endonuc_2"/>
    <property type="match status" value="1"/>
</dbReference>
<reference evidence="2 3" key="1">
    <citation type="submission" date="2021-03" db="EMBL/GenBank/DDBJ databases">
        <title>Antimicrobial resistance genes in bacteria isolated from Japanese honey, and their potential for conferring macrolide and lincosamide resistance in the American foulbrood pathogen Paenibacillus larvae.</title>
        <authorList>
            <person name="Okamoto M."/>
            <person name="Kumagai M."/>
            <person name="Kanamori H."/>
            <person name="Takamatsu D."/>
        </authorList>
    </citation>
    <scope>NUCLEOTIDE SEQUENCE [LARGE SCALE GENOMIC DNA]</scope>
    <source>
        <strain evidence="2 3">J34TS1</strain>
    </source>
</reference>
<dbReference type="InterPro" id="IPR013022">
    <property type="entry name" value="Xyl_isomerase-like_TIM-brl"/>
</dbReference>
<name>A0A920CR92_9BACL</name>
<dbReference type="Gene3D" id="3.20.20.150">
    <property type="entry name" value="Divalent-metal-dependent TIM barrel enzymes"/>
    <property type="match status" value="1"/>
</dbReference>
<dbReference type="AlphaFoldDB" id="A0A920CR92"/>
<dbReference type="InterPro" id="IPR036237">
    <property type="entry name" value="Xyl_isomerase-like_sf"/>
</dbReference>
<protein>
    <recommendedName>
        <fullName evidence="1">Xylose isomerase-like TIM barrel domain-containing protein</fullName>
    </recommendedName>
</protein>
<accession>A0A920CR92</accession>